<proteinExistence type="predicted"/>
<dbReference type="GO" id="GO:0009507">
    <property type="term" value="C:chloroplast"/>
    <property type="evidence" value="ECO:0007669"/>
    <property type="project" value="InterPro"/>
</dbReference>
<dbReference type="AlphaFoldDB" id="A0A453HFM2"/>
<dbReference type="GO" id="GO:0009773">
    <property type="term" value="P:photosynthetic electron transport in photosystem I"/>
    <property type="evidence" value="ECO:0007669"/>
    <property type="project" value="InterPro"/>
</dbReference>
<feature type="compositionally biased region" description="Low complexity" evidence="1">
    <location>
        <begin position="17"/>
        <end position="46"/>
    </location>
</feature>
<protein>
    <submittedName>
        <fullName evidence="2">Uncharacterized protein</fullName>
    </submittedName>
</protein>
<reference evidence="3" key="2">
    <citation type="journal article" date="2017" name="Nat. Plants">
        <title>The Aegilops tauschii genome reveals multiple impacts of transposons.</title>
        <authorList>
            <person name="Zhao G."/>
            <person name="Zou C."/>
            <person name="Li K."/>
            <person name="Wang K."/>
            <person name="Li T."/>
            <person name="Gao L."/>
            <person name="Zhang X."/>
            <person name="Wang H."/>
            <person name="Yang Z."/>
            <person name="Liu X."/>
            <person name="Jiang W."/>
            <person name="Mao L."/>
            <person name="Kong X."/>
            <person name="Jiao Y."/>
            <person name="Jia J."/>
        </authorList>
    </citation>
    <scope>NUCLEOTIDE SEQUENCE [LARGE SCALE GENOMIC DNA]</scope>
    <source>
        <strain evidence="3">cv. AL8/78</strain>
    </source>
</reference>
<feature type="compositionally biased region" description="Basic residues" evidence="1">
    <location>
        <begin position="1"/>
        <end position="15"/>
    </location>
</feature>
<dbReference type="PANTHER" id="PTHR37698">
    <property type="entry name" value="PHOTOSYNTHETIC NDH SUBUNIT OF SUBCOMPLEX B 1, CHLOROPLASTIC"/>
    <property type="match status" value="1"/>
</dbReference>
<reference evidence="3" key="1">
    <citation type="journal article" date="2014" name="Science">
        <title>Ancient hybridizations among the ancestral genomes of bread wheat.</title>
        <authorList>
            <consortium name="International Wheat Genome Sequencing Consortium,"/>
            <person name="Marcussen T."/>
            <person name="Sandve S.R."/>
            <person name="Heier L."/>
            <person name="Spannagl M."/>
            <person name="Pfeifer M."/>
            <person name="Jakobsen K.S."/>
            <person name="Wulff B.B."/>
            <person name="Steuernagel B."/>
            <person name="Mayer K.F."/>
            <person name="Olsen O.A."/>
        </authorList>
    </citation>
    <scope>NUCLEOTIDE SEQUENCE [LARGE SCALE GENOMIC DNA]</scope>
    <source>
        <strain evidence="3">cv. AL8/78</strain>
    </source>
</reference>
<reference evidence="2" key="3">
    <citation type="journal article" date="2017" name="Nature">
        <title>Genome sequence of the progenitor of the wheat D genome Aegilops tauschii.</title>
        <authorList>
            <person name="Luo M.C."/>
            <person name="Gu Y.Q."/>
            <person name="Puiu D."/>
            <person name="Wang H."/>
            <person name="Twardziok S.O."/>
            <person name="Deal K.R."/>
            <person name="Huo N."/>
            <person name="Zhu T."/>
            <person name="Wang L."/>
            <person name="Wang Y."/>
            <person name="McGuire P.E."/>
            <person name="Liu S."/>
            <person name="Long H."/>
            <person name="Ramasamy R.K."/>
            <person name="Rodriguez J.C."/>
            <person name="Van S.L."/>
            <person name="Yuan L."/>
            <person name="Wang Z."/>
            <person name="Xia Z."/>
            <person name="Xiao L."/>
            <person name="Anderson O.D."/>
            <person name="Ouyang S."/>
            <person name="Liang Y."/>
            <person name="Zimin A.V."/>
            <person name="Pertea G."/>
            <person name="Qi P."/>
            <person name="Bennetzen J.L."/>
            <person name="Dai X."/>
            <person name="Dawson M.W."/>
            <person name="Muller H.G."/>
            <person name="Kugler K."/>
            <person name="Rivarola-Duarte L."/>
            <person name="Spannagl M."/>
            <person name="Mayer K.F.X."/>
            <person name="Lu F.H."/>
            <person name="Bevan M.W."/>
            <person name="Leroy P."/>
            <person name="Li P."/>
            <person name="You F.M."/>
            <person name="Sun Q."/>
            <person name="Liu Z."/>
            <person name="Lyons E."/>
            <person name="Wicker T."/>
            <person name="Salzberg S.L."/>
            <person name="Devos K.M."/>
            <person name="Dvorak J."/>
        </authorList>
    </citation>
    <scope>NUCLEOTIDE SEQUENCE [LARGE SCALE GENOMIC DNA]</scope>
    <source>
        <strain evidence="2">cv. AL8/78</strain>
    </source>
</reference>
<dbReference type="InterPro" id="IPR044983">
    <property type="entry name" value="PNSB1"/>
</dbReference>
<accession>A0A453HFM2</accession>
<evidence type="ECO:0000313" key="2">
    <source>
        <dbReference type="EnsemblPlants" id="AET4Gv20171600.7"/>
    </source>
</evidence>
<reference evidence="2" key="5">
    <citation type="journal article" date="2021" name="G3 (Bethesda)">
        <title>Aegilops tauschii genome assembly Aet v5.0 features greater sequence contiguity and improved annotation.</title>
        <authorList>
            <person name="Wang L."/>
            <person name="Zhu T."/>
            <person name="Rodriguez J.C."/>
            <person name="Deal K.R."/>
            <person name="Dubcovsky J."/>
            <person name="McGuire P.E."/>
            <person name="Lux T."/>
            <person name="Spannagl M."/>
            <person name="Mayer K.F.X."/>
            <person name="Baldrich P."/>
            <person name="Meyers B.C."/>
            <person name="Huo N."/>
            <person name="Gu Y.Q."/>
            <person name="Zhou H."/>
            <person name="Devos K.M."/>
            <person name="Bennetzen J.L."/>
            <person name="Unver T."/>
            <person name="Budak H."/>
            <person name="Gulick P.J."/>
            <person name="Galiba G."/>
            <person name="Kalapos B."/>
            <person name="Nelson D.R."/>
            <person name="Li P."/>
            <person name="You F.M."/>
            <person name="Luo M.C."/>
            <person name="Dvorak J."/>
        </authorList>
    </citation>
    <scope>NUCLEOTIDE SEQUENCE [LARGE SCALE GENOMIC DNA]</scope>
    <source>
        <strain evidence="2">cv. AL8/78</strain>
    </source>
</reference>
<evidence type="ECO:0000313" key="3">
    <source>
        <dbReference type="Proteomes" id="UP000015105"/>
    </source>
</evidence>
<reference evidence="2" key="4">
    <citation type="submission" date="2019-03" db="UniProtKB">
        <authorList>
            <consortium name="EnsemblPlants"/>
        </authorList>
    </citation>
    <scope>IDENTIFICATION</scope>
</reference>
<feature type="region of interest" description="Disordered" evidence="1">
    <location>
        <begin position="1"/>
        <end position="46"/>
    </location>
</feature>
<dbReference type="Proteomes" id="UP000015105">
    <property type="component" value="Chromosome 4D"/>
</dbReference>
<keyword evidence="3" id="KW-1185">Reference proteome</keyword>
<dbReference type="SUPFAM" id="SSF53756">
    <property type="entry name" value="UDP-Glycosyltransferase/glycogen phosphorylase"/>
    <property type="match status" value="1"/>
</dbReference>
<organism evidence="2 3">
    <name type="scientific">Aegilops tauschii subsp. strangulata</name>
    <name type="common">Goatgrass</name>
    <dbReference type="NCBI Taxonomy" id="200361"/>
    <lineage>
        <taxon>Eukaryota</taxon>
        <taxon>Viridiplantae</taxon>
        <taxon>Streptophyta</taxon>
        <taxon>Embryophyta</taxon>
        <taxon>Tracheophyta</taxon>
        <taxon>Spermatophyta</taxon>
        <taxon>Magnoliopsida</taxon>
        <taxon>Liliopsida</taxon>
        <taxon>Poales</taxon>
        <taxon>Poaceae</taxon>
        <taxon>BOP clade</taxon>
        <taxon>Pooideae</taxon>
        <taxon>Triticodae</taxon>
        <taxon>Triticeae</taxon>
        <taxon>Triticinae</taxon>
        <taxon>Aegilops</taxon>
    </lineage>
</organism>
<dbReference type="GO" id="GO:0010598">
    <property type="term" value="C:NAD(P)H dehydrogenase complex (plastoquinone)"/>
    <property type="evidence" value="ECO:0007669"/>
    <property type="project" value="InterPro"/>
</dbReference>
<sequence length="263" mass="28582">RGTRCSSSCRRRGRRWATSTPTSTAPARDCSSPRCSSRRPPTSPTVATTWYQDMLEWLGRPAKGVPQQPTPPLRVSISKKLRAVVEDKYNRAGVEKGKYVVIHGIESDSVANMKSRGDDDCLLPLELWAEIAKEISSGGNGLRPLFVMPHEKHREEIEEIVGEETAYLFITTPGQLTCLINDSAGVVATNTAAVQLANARDKPCVALFSSKAKARLFLPYAEERKSCTVVASATGKLAGIDIEAVKKAVKDLEPAPSFALAQT</sequence>
<dbReference type="Gene3D" id="3.40.50.2000">
    <property type="entry name" value="Glycogen Phosphorylase B"/>
    <property type="match status" value="1"/>
</dbReference>
<dbReference type="EnsemblPlants" id="AET4Gv20171600.7">
    <property type="protein sequence ID" value="AET4Gv20171600.7"/>
    <property type="gene ID" value="AET4Gv20171600"/>
</dbReference>
<dbReference type="PANTHER" id="PTHR37698:SF1">
    <property type="entry name" value="PHOTOSYNTHETIC NDH SUBUNIT OF SUBCOMPLEX B 1, CHLOROPLASTIC"/>
    <property type="match status" value="1"/>
</dbReference>
<dbReference type="Gramene" id="AET4Gv20171600.7">
    <property type="protein sequence ID" value="AET4Gv20171600.7"/>
    <property type="gene ID" value="AET4Gv20171600"/>
</dbReference>
<evidence type="ECO:0000256" key="1">
    <source>
        <dbReference type="SAM" id="MobiDB-lite"/>
    </source>
</evidence>
<name>A0A453HFM2_AEGTS</name>